<protein>
    <submittedName>
        <fullName evidence="2">Uncharacterized protein</fullName>
    </submittedName>
</protein>
<proteinExistence type="predicted"/>
<dbReference type="AlphaFoldDB" id="A0AAF0US72"/>
<accession>A0AAF0US72</accession>
<keyword evidence="3" id="KW-1185">Reference proteome</keyword>
<keyword evidence="1" id="KW-0472">Membrane</keyword>
<feature type="transmembrane region" description="Helical" evidence="1">
    <location>
        <begin position="21"/>
        <end position="41"/>
    </location>
</feature>
<reference evidence="2" key="1">
    <citation type="submission" date="2023-08" db="EMBL/GenBank/DDBJ databases">
        <title>A de novo genome assembly of Solanum verrucosum Schlechtendal, a Mexican diploid species geographically isolated from the other diploid A-genome species in potato relatives.</title>
        <authorList>
            <person name="Hosaka K."/>
        </authorList>
    </citation>
    <scope>NUCLEOTIDE SEQUENCE</scope>
    <source>
        <tissue evidence="2">Young leaves</tissue>
    </source>
</reference>
<name>A0AAF0US72_SOLVR</name>
<evidence type="ECO:0000313" key="3">
    <source>
        <dbReference type="Proteomes" id="UP001234989"/>
    </source>
</evidence>
<organism evidence="2 3">
    <name type="scientific">Solanum verrucosum</name>
    <dbReference type="NCBI Taxonomy" id="315347"/>
    <lineage>
        <taxon>Eukaryota</taxon>
        <taxon>Viridiplantae</taxon>
        <taxon>Streptophyta</taxon>
        <taxon>Embryophyta</taxon>
        <taxon>Tracheophyta</taxon>
        <taxon>Spermatophyta</taxon>
        <taxon>Magnoliopsida</taxon>
        <taxon>eudicotyledons</taxon>
        <taxon>Gunneridae</taxon>
        <taxon>Pentapetalae</taxon>
        <taxon>asterids</taxon>
        <taxon>lamiids</taxon>
        <taxon>Solanales</taxon>
        <taxon>Solanaceae</taxon>
        <taxon>Solanoideae</taxon>
        <taxon>Solaneae</taxon>
        <taxon>Solanum</taxon>
    </lineage>
</organism>
<dbReference type="EMBL" id="CP133621">
    <property type="protein sequence ID" value="WMV50354.1"/>
    <property type="molecule type" value="Genomic_DNA"/>
</dbReference>
<keyword evidence="1" id="KW-1133">Transmembrane helix</keyword>
<gene>
    <name evidence="2" type="ORF">MTR67_043739</name>
</gene>
<evidence type="ECO:0000256" key="1">
    <source>
        <dbReference type="SAM" id="Phobius"/>
    </source>
</evidence>
<sequence>MIMRKGAASGRAEWMSERCHVMEWGIALVSCGGIWAIYPVLVSPDYIYGNVNIFIAIILSIFTLSTFSLSAFRSAGAPPNILWGNYPAVTKEALEL</sequence>
<feature type="transmembrane region" description="Helical" evidence="1">
    <location>
        <begin position="53"/>
        <end position="72"/>
    </location>
</feature>
<keyword evidence="1" id="KW-0812">Transmembrane</keyword>
<evidence type="ECO:0000313" key="2">
    <source>
        <dbReference type="EMBL" id="WMV50354.1"/>
    </source>
</evidence>
<dbReference type="Proteomes" id="UP001234989">
    <property type="component" value="Chromosome 10"/>
</dbReference>